<dbReference type="GO" id="GO:0051321">
    <property type="term" value="P:meiotic cell cycle"/>
    <property type="evidence" value="ECO:0007669"/>
    <property type="project" value="UniProtKB-KW"/>
</dbReference>
<dbReference type="OrthoDB" id="1928087at2759"/>
<name>A0A6A4L5F3_9ERIC</name>
<keyword evidence="5" id="KW-0469">Meiosis</keyword>
<dbReference type="InterPro" id="IPR036570">
    <property type="entry name" value="HORMA_dom_sf"/>
</dbReference>
<keyword evidence="10" id="KW-1185">Reference proteome</keyword>
<evidence type="ECO:0000313" key="10">
    <source>
        <dbReference type="Proteomes" id="UP000428333"/>
    </source>
</evidence>
<organism evidence="9 10">
    <name type="scientific">Rhododendron williamsianum</name>
    <dbReference type="NCBI Taxonomy" id="262921"/>
    <lineage>
        <taxon>Eukaryota</taxon>
        <taxon>Viridiplantae</taxon>
        <taxon>Streptophyta</taxon>
        <taxon>Embryophyta</taxon>
        <taxon>Tracheophyta</taxon>
        <taxon>Spermatophyta</taxon>
        <taxon>Magnoliopsida</taxon>
        <taxon>eudicotyledons</taxon>
        <taxon>Gunneridae</taxon>
        <taxon>Pentapetalae</taxon>
        <taxon>asterids</taxon>
        <taxon>Ericales</taxon>
        <taxon>Ericaceae</taxon>
        <taxon>Ericoideae</taxon>
        <taxon>Rhodoreae</taxon>
        <taxon>Rhododendron</taxon>
    </lineage>
</organism>
<dbReference type="PANTHER" id="PTHR48225">
    <property type="entry name" value="HORMA DOMAIN-CONTAINING PROTEIN 1"/>
    <property type="match status" value="1"/>
</dbReference>
<dbReference type="SUPFAM" id="SSF56019">
    <property type="entry name" value="The spindle assembly checkpoint protein mad2"/>
    <property type="match status" value="1"/>
</dbReference>
<keyword evidence="3" id="KW-0158">Chromosome</keyword>
<reference evidence="9 10" key="1">
    <citation type="journal article" date="2019" name="Genome Biol. Evol.">
        <title>The Rhododendron genome and chromosomal organization provide insight into shared whole-genome duplications across the heath family (Ericaceae).</title>
        <authorList>
            <person name="Soza V.L."/>
            <person name="Lindsley D."/>
            <person name="Waalkes A."/>
            <person name="Ramage E."/>
            <person name="Patwardhan R.P."/>
            <person name="Burton J.N."/>
            <person name="Adey A."/>
            <person name="Kumar A."/>
            <person name="Qiu R."/>
            <person name="Shendure J."/>
            <person name="Hall B."/>
        </authorList>
    </citation>
    <scope>NUCLEOTIDE SEQUENCE [LARGE SCALE GENOMIC DNA]</scope>
    <source>
        <strain evidence="9">RSF 1966-606</strain>
    </source>
</reference>
<dbReference type="Pfam" id="PF02301">
    <property type="entry name" value="HORMA"/>
    <property type="match status" value="1"/>
</dbReference>
<dbReference type="AlphaFoldDB" id="A0A6A4L5F3"/>
<dbReference type="GO" id="GO:0005694">
    <property type="term" value="C:chromosome"/>
    <property type="evidence" value="ECO:0007669"/>
    <property type="project" value="UniProtKB-SubCell"/>
</dbReference>
<feature type="region of interest" description="Disordered" evidence="6">
    <location>
        <begin position="522"/>
        <end position="621"/>
    </location>
</feature>
<keyword evidence="4" id="KW-0539">Nucleus</keyword>
<dbReference type="EMBL" id="QEFC01002096">
    <property type="protein sequence ID" value="KAE9454741.1"/>
    <property type="molecule type" value="Genomic_DNA"/>
</dbReference>
<dbReference type="PANTHER" id="PTHR48225:SF7">
    <property type="entry name" value="MEIOSIS-SPECIFIC PROTEIN HOP1"/>
    <property type="match status" value="1"/>
</dbReference>
<evidence type="ECO:0000256" key="4">
    <source>
        <dbReference type="ARBA" id="ARBA00023242"/>
    </source>
</evidence>
<dbReference type="EMBL" id="QEFC01002095">
    <property type="protein sequence ID" value="KAE9454833.1"/>
    <property type="molecule type" value="Genomic_DNA"/>
</dbReference>
<feature type="compositionally biased region" description="Polar residues" evidence="6">
    <location>
        <begin position="534"/>
        <end position="555"/>
    </location>
</feature>
<evidence type="ECO:0000256" key="1">
    <source>
        <dbReference type="ARBA" id="ARBA00004123"/>
    </source>
</evidence>
<dbReference type="InterPro" id="IPR036390">
    <property type="entry name" value="WH_DNA-bd_sf"/>
</dbReference>
<evidence type="ECO:0000256" key="6">
    <source>
        <dbReference type="SAM" id="MobiDB-lite"/>
    </source>
</evidence>
<feature type="compositionally biased region" description="Low complexity" evidence="6">
    <location>
        <begin position="569"/>
        <end position="580"/>
    </location>
</feature>
<dbReference type="Gene3D" id="3.30.900.10">
    <property type="entry name" value="HORMA domain"/>
    <property type="match status" value="1"/>
</dbReference>
<proteinExistence type="predicted"/>
<dbReference type="SUPFAM" id="SSF46785">
    <property type="entry name" value="Winged helix' DNA-binding domain"/>
    <property type="match status" value="1"/>
</dbReference>
<evidence type="ECO:0000256" key="5">
    <source>
        <dbReference type="ARBA" id="ARBA00023254"/>
    </source>
</evidence>
<dbReference type="InterPro" id="IPR003511">
    <property type="entry name" value="HORMA_dom"/>
</dbReference>
<evidence type="ECO:0000256" key="3">
    <source>
        <dbReference type="ARBA" id="ARBA00022454"/>
    </source>
</evidence>
<evidence type="ECO:0000259" key="7">
    <source>
        <dbReference type="PROSITE" id="PS50815"/>
    </source>
</evidence>
<accession>A0A6A4L5F3</accession>
<comment type="caution">
    <text evidence="9">The sequence shown here is derived from an EMBL/GenBank/DDBJ whole genome shotgun (WGS) entry which is preliminary data.</text>
</comment>
<feature type="region of interest" description="Disordered" evidence="6">
    <location>
        <begin position="218"/>
        <end position="255"/>
    </location>
</feature>
<gene>
    <name evidence="9" type="ORF">C3L33_13355</name>
    <name evidence="8" type="ORF">C3L33_13356</name>
</gene>
<feature type="domain" description="HORMA" evidence="7">
    <location>
        <begin position="1"/>
        <end position="207"/>
    </location>
</feature>
<feature type="compositionally biased region" description="Basic residues" evidence="6">
    <location>
        <begin position="612"/>
        <end position="621"/>
    </location>
</feature>
<sequence>MVVAQRVKESEITEQDSLLLTRNLLRIAIFNISYIRGLFPEKYFNDKSVPALGVYDALQKKYLKTLLFSVCEAVEGPMIEEYAFSFSYSSSDNQEVSMNIKRNGDKKQGGTFKYNSTTEVTPNQMRSSACKMVRTLIQLMRTLDRMPEERTILMKLLYYDDVTPVDYEPPFFRGCTEQEAYNPWNKNPLKMEVGNVNSKHFVLALKVKSVLDPCEDENDDIQDDEVSLGADSVQRDEYSESDSEVSHSQGDRYVVAPIDKQQADEMVEEDDTQDPEEDEQQVGRVKEWINCYHLDTVELTHVLSNFPDISLVLIEEIIDKLVKEGTLSKAGTDCYTIMKQKNLDYEFDAVKDEMDGQVVANGKNAQQDAGEDLMYMKALYHALPMNYVTTAKLQNKLDGKINQATVRKLIDKMTRDGFLDAKSNGRLGKRVIHSDLTEKKLKEVKKTLDIDSMVIITTYMNNFAWVHDGIHQLIYVNVFERYNSEQDVDCIESQMSKGIGFQKMGINHRDMSTCGALHSIGSDLTRTRGRSEAHQNGSIRSEQTVTRGHGNTPTSRAEPVDSRESFAAGNENGRTNGNGNQFDEFDAVICSRSTQDKRSRKASTVKEPILQHQKRQRSLAI</sequence>
<feature type="non-terminal residue" evidence="9">
    <location>
        <position position="1"/>
    </location>
</feature>
<comment type="subcellular location">
    <subcellularLocation>
        <location evidence="2">Chromosome</location>
    </subcellularLocation>
    <subcellularLocation>
        <location evidence="1">Nucleus</location>
    </subcellularLocation>
</comment>
<evidence type="ECO:0000313" key="9">
    <source>
        <dbReference type="EMBL" id="KAE9454833.1"/>
    </source>
</evidence>
<dbReference type="InterPro" id="IPR051294">
    <property type="entry name" value="HORMA_MeioticProgression"/>
</dbReference>
<protein>
    <recommendedName>
        <fullName evidence="7">HORMA domain-containing protein</fullName>
    </recommendedName>
</protein>
<dbReference type="PROSITE" id="PS50815">
    <property type="entry name" value="HORMA"/>
    <property type="match status" value="1"/>
</dbReference>
<evidence type="ECO:0000256" key="2">
    <source>
        <dbReference type="ARBA" id="ARBA00004286"/>
    </source>
</evidence>
<dbReference type="Proteomes" id="UP000428333">
    <property type="component" value="Linkage Group LG08"/>
</dbReference>
<evidence type="ECO:0000313" key="8">
    <source>
        <dbReference type="EMBL" id="KAE9454741.1"/>
    </source>
</evidence>
<dbReference type="GO" id="GO:0005634">
    <property type="term" value="C:nucleus"/>
    <property type="evidence" value="ECO:0007669"/>
    <property type="project" value="UniProtKB-SubCell"/>
</dbReference>